<dbReference type="Proteomes" id="UP000217154">
    <property type="component" value="Chromosome"/>
</dbReference>
<accession>A0A250DKA3</accession>
<protein>
    <submittedName>
        <fullName evidence="2">Uncharacterized protein</fullName>
    </submittedName>
</protein>
<organism evidence="2 3">
    <name type="scientific">Variovorax boronicumulans</name>
    <dbReference type="NCBI Taxonomy" id="436515"/>
    <lineage>
        <taxon>Bacteria</taxon>
        <taxon>Pseudomonadati</taxon>
        <taxon>Pseudomonadota</taxon>
        <taxon>Betaproteobacteria</taxon>
        <taxon>Burkholderiales</taxon>
        <taxon>Comamonadaceae</taxon>
        <taxon>Variovorax</taxon>
    </lineage>
</organism>
<evidence type="ECO:0000313" key="2">
    <source>
        <dbReference type="EMBL" id="ATA54561.1"/>
    </source>
</evidence>
<gene>
    <name evidence="2" type="ORF">CKY39_16105</name>
</gene>
<proteinExistence type="predicted"/>
<dbReference type="KEGG" id="vbo:CKY39_16105"/>
<evidence type="ECO:0000313" key="3">
    <source>
        <dbReference type="Proteomes" id="UP000217154"/>
    </source>
</evidence>
<dbReference type="AlphaFoldDB" id="A0A250DKA3"/>
<name>A0A250DKA3_9BURK</name>
<dbReference type="EMBL" id="CP023284">
    <property type="protein sequence ID" value="ATA54561.1"/>
    <property type="molecule type" value="Genomic_DNA"/>
</dbReference>
<feature type="region of interest" description="Disordered" evidence="1">
    <location>
        <begin position="43"/>
        <end position="76"/>
    </location>
</feature>
<evidence type="ECO:0000256" key="1">
    <source>
        <dbReference type="SAM" id="MobiDB-lite"/>
    </source>
</evidence>
<reference evidence="2 3" key="1">
    <citation type="submission" date="2017-09" db="EMBL/GenBank/DDBJ databases">
        <title>The diverse metabolic capabilities of V. boronicumulans make it an excellent choice for continued studies on novel biodegradation.</title>
        <authorList>
            <person name="Sun S."/>
        </authorList>
    </citation>
    <scope>NUCLEOTIDE SEQUENCE [LARGE SCALE GENOMIC DNA]</scope>
    <source>
        <strain evidence="2 3">J1</strain>
    </source>
</reference>
<sequence length="76" mass="8014">MSERYSTTRIPYARALGAPPVMGGTYDGADLVRTSARPGAYDALRLPSLQNGRRLDRAAPSTSPTNPEPSALPNAA</sequence>